<keyword evidence="6" id="KW-0812">Transmembrane</keyword>
<organism evidence="8 9">
    <name type="scientific">Thalassobaculum litoreum DSM 18839</name>
    <dbReference type="NCBI Taxonomy" id="1123362"/>
    <lineage>
        <taxon>Bacteria</taxon>
        <taxon>Pseudomonadati</taxon>
        <taxon>Pseudomonadota</taxon>
        <taxon>Alphaproteobacteria</taxon>
        <taxon>Rhodospirillales</taxon>
        <taxon>Thalassobaculaceae</taxon>
        <taxon>Thalassobaculum</taxon>
    </lineage>
</organism>
<evidence type="ECO:0000313" key="9">
    <source>
        <dbReference type="Proteomes" id="UP000198615"/>
    </source>
</evidence>
<dbReference type="SMART" id="SM00387">
    <property type="entry name" value="HATPase_c"/>
    <property type="match status" value="1"/>
</dbReference>
<keyword evidence="5 8" id="KW-0418">Kinase</keyword>
<evidence type="ECO:0000256" key="5">
    <source>
        <dbReference type="ARBA" id="ARBA00022777"/>
    </source>
</evidence>
<keyword evidence="9" id="KW-1185">Reference proteome</keyword>
<evidence type="ECO:0000259" key="7">
    <source>
        <dbReference type="PROSITE" id="PS50109"/>
    </source>
</evidence>
<dbReference type="Gene3D" id="3.30.565.10">
    <property type="entry name" value="Histidine kinase-like ATPase, C-terminal domain"/>
    <property type="match status" value="1"/>
</dbReference>
<accession>A0A8G2BKY2</accession>
<name>A0A8G2BKY2_9PROT</name>
<protein>
    <recommendedName>
        <fullName evidence="2">histidine kinase</fullName>
        <ecNumber evidence="2">2.7.13.3</ecNumber>
    </recommendedName>
</protein>
<dbReference type="FunFam" id="3.30.565.10:FF:000006">
    <property type="entry name" value="Sensor histidine kinase WalK"/>
    <property type="match status" value="1"/>
</dbReference>
<dbReference type="EC" id="2.7.13.3" evidence="2"/>
<feature type="transmembrane region" description="Helical" evidence="6">
    <location>
        <begin position="36"/>
        <end position="56"/>
    </location>
</feature>
<evidence type="ECO:0000256" key="2">
    <source>
        <dbReference type="ARBA" id="ARBA00012438"/>
    </source>
</evidence>
<dbReference type="PANTHER" id="PTHR43047:SF72">
    <property type="entry name" value="OSMOSENSING HISTIDINE PROTEIN KINASE SLN1"/>
    <property type="match status" value="1"/>
</dbReference>
<dbReference type="CDD" id="cd00082">
    <property type="entry name" value="HisKA"/>
    <property type="match status" value="1"/>
</dbReference>
<dbReference type="GO" id="GO:0000155">
    <property type="term" value="F:phosphorelay sensor kinase activity"/>
    <property type="evidence" value="ECO:0007669"/>
    <property type="project" value="InterPro"/>
</dbReference>
<dbReference type="InterPro" id="IPR003661">
    <property type="entry name" value="HisK_dim/P_dom"/>
</dbReference>
<dbReference type="GO" id="GO:0005886">
    <property type="term" value="C:plasma membrane"/>
    <property type="evidence" value="ECO:0007669"/>
    <property type="project" value="TreeGrafter"/>
</dbReference>
<feature type="transmembrane region" description="Helical" evidence="6">
    <location>
        <begin position="152"/>
        <end position="169"/>
    </location>
</feature>
<dbReference type="EMBL" id="FNBW01000014">
    <property type="protein sequence ID" value="SDG31130.1"/>
    <property type="molecule type" value="Genomic_DNA"/>
</dbReference>
<keyword evidence="4" id="KW-0808">Transferase</keyword>
<dbReference type="Gene3D" id="1.10.287.130">
    <property type="match status" value="1"/>
</dbReference>
<evidence type="ECO:0000256" key="6">
    <source>
        <dbReference type="SAM" id="Phobius"/>
    </source>
</evidence>
<comment type="caution">
    <text evidence="8">The sequence shown here is derived from an EMBL/GenBank/DDBJ whole genome shotgun (WGS) entry which is preliminary data.</text>
</comment>
<evidence type="ECO:0000256" key="3">
    <source>
        <dbReference type="ARBA" id="ARBA00022553"/>
    </source>
</evidence>
<keyword evidence="6" id="KW-1133">Transmembrane helix</keyword>
<dbReference type="Pfam" id="PF00512">
    <property type="entry name" value="HisKA"/>
    <property type="match status" value="1"/>
</dbReference>
<dbReference type="PANTHER" id="PTHR43047">
    <property type="entry name" value="TWO-COMPONENT HISTIDINE PROTEIN KINASE"/>
    <property type="match status" value="1"/>
</dbReference>
<feature type="transmembrane region" description="Helical" evidence="6">
    <location>
        <begin position="62"/>
        <end position="82"/>
    </location>
</feature>
<gene>
    <name evidence="8" type="ORF">SAMN05660686_03985</name>
</gene>
<reference evidence="8 9" key="1">
    <citation type="submission" date="2016-10" db="EMBL/GenBank/DDBJ databases">
        <authorList>
            <person name="Varghese N."/>
            <person name="Submissions S."/>
        </authorList>
    </citation>
    <scope>NUCLEOTIDE SEQUENCE [LARGE SCALE GENOMIC DNA]</scope>
    <source>
        <strain evidence="8 9">DSM 18839</strain>
    </source>
</reference>
<dbReference type="InterPro" id="IPR036097">
    <property type="entry name" value="HisK_dim/P_sf"/>
</dbReference>
<comment type="catalytic activity">
    <reaction evidence="1">
        <text>ATP + protein L-histidine = ADP + protein N-phospho-L-histidine.</text>
        <dbReference type="EC" id="2.7.13.3"/>
    </reaction>
</comment>
<dbReference type="Proteomes" id="UP000198615">
    <property type="component" value="Unassembled WGS sequence"/>
</dbReference>
<feature type="transmembrane region" description="Helical" evidence="6">
    <location>
        <begin position="127"/>
        <end position="145"/>
    </location>
</feature>
<dbReference type="AlphaFoldDB" id="A0A8G2BKY2"/>
<dbReference type="SUPFAM" id="SSF55874">
    <property type="entry name" value="ATPase domain of HSP90 chaperone/DNA topoisomerase II/histidine kinase"/>
    <property type="match status" value="1"/>
</dbReference>
<evidence type="ECO:0000256" key="4">
    <source>
        <dbReference type="ARBA" id="ARBA00022679"/>
    </source>
</evidence>
<proteinExistence type="predicted"/>
<sequence>MAAPAFEGRGGTGPGFGVSSDALDTERVRYLYRSPASVLASTFAAVVLAYIGIGVVGLELAMAWMAVHVALATGRVYAWNLARRRRITGTNHRGWALVHDLGVLASATGWAMPSILLYSGQMPLEAVTLYAASIAALAAGAVFSFAIWWRCFLGYLVIVVVPPVGGFLVSDQPVLQTIGVIGIPYFGAVVAWGRVVSRTLVESISLRLENYALAGDLAMAREHAREIDRTRHDGFASLSHELRTPLNAIIGFGQAIEAELWGPIGNKRYTEYASNIVHAGEHLDILIGQAMDLSRLESGRITLEEELVPLAELASTCKALIAERASSQGLTLTVAVDPDLPPLRCDPSKIRQIVINLLSNAVKFTQSGGRIALSIRRSSDGGLDIAVSDTGFGISPEELKRVMEPFVRGDHAQVRASEGLGLGLALSRTLAELHDGSLVLTSTVGEGTTAHLYLPEERLRG</sequence>
<dbReference type="InterPro" id="IPR005467">
    <property type="entry name" value="His_kinase_dom"/>
</dbReference>
<dbReference type="SUPFAM" id="SSF47384">
    <property type="entry name" value="Homodimeric domain of signal transducing histidine kinase"/>
    <property type="match status" value="1"/>
</dbReference>
<evidence type="ECO:0000313" key="8">
    <source>
        <dbReference type="EMBL" id="SDG31130.1"/>
    </source>
</evidence>
<dbReference type="PROSITE" id="PS50109">
    <property type="entry name" value="HIS_KIN"/>
    <property type="match status" value="1"/>
</dbReference>
<feature type="transmembrane region" description="Helical" evidence="6">
    <location>
        <begin position="94"/>
        <end position="115"/>
    </location>
</feature>
<dbReference type="InterPro" id="IPR036890">
    <property type="entry name" value="HATPase_C_sf"/>
</dbReference>
<evidence type="ECO:0000256" key="1">
    <source>
        <dbReference type="ARBA" id="ARBA00000085"/>
    </source>
</evidence>
<dbReference type="PRINTS" id="PR00344">
    <property type="entry name" value="BCTRLSENSOR"/>
</dbReference>
<feature type="domain" description="Histidine kinase" evidence="7">
    <location>
        <begin position="237"/>
        <end position="458"/>
    </location>
</feature>
<dbReference type="SMART" id="SM00388">
    <property type="entry name" value="HisKA"/>
    <property type="match status" value="1"/>
</dbReference>
<dbReference type="OrthoDB" id="8477705at2"/>
<dbReference type="InterPro" id="IPR003594">
    <property type="entry name" value="HATPase_dom"/>
</dbReference>
<dbReference type="GO" id="GO:0009927">
    <property type="term" value="F:histidine phosphotransfer kinase activity"/>
    <property type="evidence" value="ECO:0007669"/>
    <property type="project" value="TreeGrafter"/>
</dbReference>
<keyword evidence="6" id="KW-0472">Membrane</keyword>
<dbReference type="Pfam" id="PF02518">
    <property type="entry name" value="HATPase_c"/>
    <property type="match status" value="1"/>
</dbReference>
<dbReference type="InterPro" id="IPR004358">
    <property type="entry name" value="Sig_transdc_His_kin-like_C"/>
</dbReference>
<keyword evidence="3" id="KW-0597">Phosphoprotein</keyword>
<dbReference type="RefSeq" id="WP_093153122.1">
    <property type="nucleotide sequence ID" value="NZ_FNBW01000014.1"/>
</dbReference>
<feature type="transmembrane region" description="Helical" evidence="6">
    <location>
        <begin position="175"/>
        <end position="197"/>
    </location>
</feature>